<evidence type="ECO:0000256" key="1">
    <source>
        <dbReference type="ARBA" id="ARBA00004141"/>
    </source>
</evidence>
<feature type="transmembrane region" description="Helical" evidence="6">
    <location>
        <begin position="20"/>
        <end position="41"/>
    </location>
</feature>
<sequence length="449" mass="49468">MEADEILQHMGGYGRFQGLVFLGLCFIYMRGAWPVMAILFLGGDPGHHCKIPVNSTLNQSIPGKMVDGVWTYDKCKIYVPESGHNETQSCTSWSYGDEFKSTILSEWNLVCDKDYLVDTSTTVYMVGNAVGAVTLTSLSDRFGRKHVMLLMLWIQGVIGFGAAYANSYILFTVLRFFIALLNMLPSNLFVVDNADSSAEHQSPTDQPGISQDGLIGGPVAIVTQKKNYTVLDLFKTPTIRKYAIIMFYIWLANSLSYFGILFATPTLHGNQFLNLGISGAVEIPALFICMFALETVGRKKPLIVFFFLCGIMNIATIFVPTTTESGVNLTPLIITLAMLGKFGITGSYSVSYLYSSEIFPTPVRNHALGLASFFENTGGIVAPFIVYGASKSTQYLPLVVFGTLTLIAGILTFFLPETHQRPLPETIEEVENLKYTTPQTSNKPESTHL</sequence>
<evidence type="ECO:0000256" key="3">
    <source>
        <dbReference type="ARBA" id="ARBA00022989"/>
    </source>
</evidence>
<feature type="transmembrane region" description="Helical" evidence="6">
    <location>
        <begin position="275"/>
        <end position="293"/>
    </location>
</feature>
<keyword evidence="4 6" id="KW-0472">Membrane</keyword>
<feature type="transmembrane region" description="Helical" evidence="6">
    <location>
        <begin position="395"/>
        <end position="415"/>
    </location>
</feature>
<keyword evidence="8" id="KW-1185">Reference proteome</keyword>
<dbReference type="InterPro" id="IPR005828">
    <property type="entry name" value="MFS_sugar_transport-like"/>
</dbReference>
<organism evidence="7 8">
    <name type="scientific">Tegillarca granosa</name>
    <name type="common">Malaysian cockle</name>
    <name type="synonym">Anadara granosa</name>
    <dbReference type="NCBI Taxonomy" id="220873"/>
    <lineage>
        <taxon>Eukaryota</taxon>
        <taxon>Metazoa</taxon>
        <taxon>Spiralia</taxon>
        <taxon>Lophotrochozoa</taxon>
        <taxon>Mollusca</taxon>
        <taxon>Bivalvia</taxon>
        <taxon>Autobranchia</taxon>
        <taxon>Pteriomorphia</taxon>
        <taxon>Arcoida</taxon>
        <taxon>Arcoidea</taxon>
        <taxon>Arcidae</taxon>
        <taxon>Tegillarca</taxon>
    </lineage>
</organism>
<feature type="transmembrane region" description="Helical" evidence="6">
    <location>
        <begin position="332"/>
        <end position="355"/>
    </location>
</feature>
<reference evidence="7 8" key="1">
    <citation type="submission" date="2022-12" db="EMBL/GenBank/DDBJ databases">
        <title>Chromosome-level genome of Tegillarca granosa.</title>
        <authorList>
            <person name="Kim J."/>
        </authorList>
    </citation>
    <scope>NUCLEOTIDE SEQUENCE [LARGE SCALE GENOMIC DNA]</scope>
    <source>
        <strain evidence="7">Teg-2019</strain>
        <tissue evidence="7">Adductor muscle</tissue>
    </source>
</reference>
<evidence type="ECO:0000256" key="4">
    <source>
        <dbReference type="ARBA" id="ARBA00023136"/>
    </source>
</evidence>
<feature type="region of interest" description="Disordered" evidence="5">
    <location>
        <begin position="430"/>
        <end position="449"/>
    </location>
</feature>
<comment type="subcellular location">
    <subcellularLocation>
        <location evidence="1">Membrane</location>
        <topology evidence="1">Multi-pass membrane protein</topology>
    </subcellularLocation>
</comment>
<dbReference type="Pfam" id="PF00083">
    <property type="entry name" value="Sugar_tr"/>
    <property type="match status" value="2"/>
</dbReference>
<evidence type="ECO:0000256" key="2">
    <source>
        <dbReference type="ARBA" id="ARBA00022692"/>
    </source>
</evidence>
<dbReference type="PANTHER" id="PTHR24064">
    <property type="entry name" value="SOLUTE CARRIER FAMILY 22 MEMBER"/>
    <property type="match status" value="1"/>
</dbReference>
<dbReference type="EMBL" id="JARBDR010000903">
    <property type="protein sequence ID" value="KAJ8304802.1"/>
    <property type="molecule type" value="Genomic_DNA"/>
</dbReference>
<feature type="transmembrane region" description="Helical" evidence="6">
    <location>
        <begin position="302"/>
        <end position="320"/>
    </location>
</feature>
<protein>
    <submittedName>
        <fullName evidence="7">Uncharacterized protein</fullName>
    </submittedName>
</protein>
<dbReference type="Proteomes" id="UP001217089">
    <property type="component" value="Unassembled WGS sequence"/>
</dbReference>
<feature type="transmembrane region" description="Helical" evidence="6">
    <location>
        <begin position="242"/>
        <end position="263"/>
    </location>
</feature>
<comment type="caution">
    <text evidence="7">The sequence shown here is derived from an EMBL/GenBank/DDBJ whole genome shotgun (WGS) entry which is preliminary data.</text>
</comment>
<feature type="transmembrane region" description="Helical" evidence="6">
    <location>
        <begin position="367"/>
        <end position="389"/>
    </location>
</feature>
<dbReference type="SUPFAM" id="SSF103473">
    <property type="entry name" value="MFS general substrate transporter"/>
    <property type="match status" value="1"/>
</dbReference>
<accession>A0ABQ9ELL2</accession>
<keyword evidence="2 6" id="KW-0812">Transmembrane</keyword>
<keyword evidence="3 6" id="KW-1133">Transmembrane helix</keyword>
<dbReference type="InterPro" id="IPR036259">
    <property type="entry name" value="MFS_trans_sf"/>
</dbReference>
<evidence type="ECO:0000313" key="8">
    <source>
        <dbReference type="Proteomes" id="UP001217089"/>
    </source>
</evidence>
<evidence type="ECO:0000256" key="6">
    <source>
        <dbReference type="SAM" id="Phobius"/>
    </source>
</evidence>
<evidence type="ECO:0000313" key="7">
    <source>
        <dbReference type="EMBL" id="KAJ8304802.1"/>
    </source>
</evidence>
<feature type="transmembrane region" description="Helical" evidence="6">
    <location>
        <begin position="147"/>
        <end position="165"/>
    </location>
</feature>
<dbReference type="Gene3D" id="1.20.1250.20">
    <property type="entry name" value="MFS general substrate transporter like domains"/>
    <property type="match status" value="1"/>
</dbReference>
<name>A0ABQ9ELL2_TEGGR</name>
<gene>
    <name evidence="7" type="ORF">KUTeg_018385</name>
</gene>
<proteinExistence type="predicted"/>
<evidence type="ECO:0000256" key="5">
    <source>
        <dbReference type="SAM" id="MobiDB-lite"/>
    </source>
</evidence>
<dbReference type="Gene3D" id="1.20.1720.10">
    <property type="entry name" value="Multidrug resistance protein D"/>
    <property type="match status" value="1"/>
</dbReference>
<feature type="compositionally biased region" description="Polar residues" evidence="5">
    <location>
        <begin position="434"/>
        <end position="449"/>
    </location>
</feature>